<dbReference type="GO" id="GO:0000781">
    <property type="term" value="C:chromosome, telomeric region"/>
    <property type="evidence" value="ECO:0007669"/>
    <property type="project" value="GOC"/>
</dbReference>
<protein>
    <recommendedName>
        <fullName evidence="1">Histone acetyl transferase HAT1 N-terminal domain-containing protein</fullName>
    </recommendedName>
</protein>
<evidence type="ECO:0000313" key="2">
    <source>
        <dbReference type="EMBL" id="CAD8064981.1"/>
    </source>
</evidence>
<sequence length="416" mass="49003">MANLFDEEQGQYLRMNALKYLEKPPEIQREDDPFITNGSLAITYILVETVEQYKADQGLKFQPSYVHQVFRSTNEIYGYKDLKITIHVTALGLKPYIKISYSEQTEDADDLNESFNKVYEAGFLSSEEQFIQALEEEQNQEPLGDLIEEYGDFKIYKCQMATTNGFVQFKPFLQAFLLVLIDGVQYPGDENEWVYLTLYEKRVFIGLTTVFKFNIGWNKQRHRLSQMLFLPQYQRKGHGSRMLKTVYKLGLEDDKCLQITLEDPSEDFQVMRDITDSKILHEHFKDILPNKIINSIQEIGDMPKDKLFEIMKKTKLHAYQIKRAYSIYQYAFVNKKSSKLMTEFARYLLKEHQKPYIRKKNILVRFEDGSSLDPKQMHLLELKEKEDRNIIVEESLGDELCLFELIATKLRKDKVI</sequence>
<dbReference type="Pfam" id="PF10394">
    <property type="entry name" value="Hat1_N"/>
    <property type="match status" value="1"/>
</dbReference>
<keyword evidence="3" id="KW-1185">Reference proteome</keyword>
<evidence type="ECO:0000313" key="3">
    <source>
        <dbReference type="Proteomes" id="UP000688137"/>
    </source>
</evidence>
<dbReference type="InterPro" id="IPR019467">
    <property type="entry name" value="Hat1_N"/>
</dbReference>
<dbReference type="EMBL" id="CAJJDM010000036">
    <property type="protein sequence ID" value="CAD8064981.1"/>
    <property type="molecule type" value="Genomic_DNA"/>
</dbReference>
<dbReference type="GO" id="GO:0004402">
    <property type="term" value="F:histone acetyltransferase activity"/>
    <property type="evidence" value="ECO:0007669"/>
    <property type="project" value="InterPro"/>
</dbReference>
<evidence type="ECO:0000259" key="1">
    <source>
        <dbReference type="Pfam" id="PF10394"/>
    </source>
</evidence>
<reference evidence="2" key="1">
    <citation type="submission" date="2021-01" db="EMBL/GenBank/DDBJ databases">
        <authorList>
            <consortium name="Genoscope - CEA"/>
            <person name="William W."/>
        </authorList>
    </citation>
    <scope>NUCLEOTIDE SEQUENCE</scope>
</reference>
<gene>
    <name evidence="2" type="ORF">PPRIM_AZ9-3.1.T0370014</name>
</gene>
<feature type="domain" description="Histone acetyl transferase HAT1 N-terminal" evidence="1">
    <location>
        <begin position="36"/>
        <end position="182"/>
    </location>
</feature>
<dbReference type="InterPro" id="IPR017380">
    <property type="entry name" value="Hist_AcTrfase_B-typ_cat-su"/>
</dbReference>
<dbReference type="GO" id="GO:0031509">
    <property type="term" value="P:subtelomeric heterochromatin formation"/>
    <property type="evidence" value="ECO:0007669"/>
    <property type="project" value="InterPro"/>
</dbReference>
<name>A0A8S1LES4_PARPR</name>
<dbReference type="Proteomes" id="UP000688137">
    <property type="component" value="Unassembled WGS sequence"/>
</dbReference>
<comment type="caution">
    <text evidence="2">The sequence shown here is derived from an EMBL/GenBank/DDBJ whole genome shotgun (WGS) entry which is preliminary data.</text>
</comment>
<dbReference type="PANTHER" id="PTHR12046">
    <property type="entry name" value="HISTONE ACETYLTRANSFERASE TYPE B CATALYTIC SUBUNIT"/>
    <property type="match status" value="1"/>
</dbReference>
<dbReference type="GO" id="GO:0005634">
    <property type="term" value="C:nucleus"/>
    <property type="evidence" value="ECO:0007669"/>
    <property type="project" value="InterPro"/>
</dbReference>
<organism evidence="2 3">
    <name type="scientific">Paramecium primaurelia</name>
    <dbReference type="NCBI Taxonomy" id="5886"/>
    <lineage>
        <taxon>Eukaryota</taxon>
        <taxon>Sar</taxon>
        <taxon>Alveolata</taxon>
        <taxon>Ciliophora</taxon>
        <taxon>Intramacronucleata</taxon>
        <taxon>Oligohymenophorea</taxon>
        <taxon>Peniculida</taxon>
        <taxon>Parameciidae</taxon>
        <taxon>Paramecium</taxon>
    </lineage>
</organism>
<dbReference type="AlphaFoldDB" id="A0A8S1LES4"/>
<proteinExistence type="predicted"/>
<dbReference type="OMA" id="HNANECI"/>
<accession>A0A8S1LES4</accession>